<dbReference type="EMBL" id="KQ483797">
    <property type="protein sequence ID" value="KYP41067.1"/>
    <property type="molecule type" value="Genomic_DNA"/>
</dbReference>
<dbReference type="AlphaFoldDB" id="A0A151REZ9"/>
<dbReference type="InterPro" id="IPR043128">
    <property type="entry name" value="Rev_trsase/Diguanyl_cyclase"/>
</dbReference>
<reference evidence="4" key="1">
    <citation type="journal article" date="2012" name="Nat. Biotechnol.">
        <title>Draft genome sequence of pigeonpea (Cajanus cajan), an orphan legume crop of resource-poor farmers.</title>
        <authorList>
            <person name="Varshney R.K."/>
            <person name="Chen W."/>
            <person name="Li Y."/>
            <person name="Bharti A.K."/>
            <person name="Saxena R.K."/>
            <person name="Schlueter J.A."/>
            <person name="Donoghue M.T."/>
            <person name="Azam S."/>
            <person name="Fan G."/>
            <person name="Whaley A.M."/>
            <person name="Farmer A.D."/>
            <person name="Sheridan J."/>
            <person name="Iwata A."/>
            <person name="Tuteja R."/>
            <person name="Penmetsa R.V."/>
            <person name="Wu W."/>
            <person name="Upadhyaya H.D."/>
            <person name="Yang S.P."/>
            <person name="Shah T."/>
            <person name="Saxena K.B."/>
            <person name="Michael T."/>
            <person name="McCombie W.R."/>
            <person name="Yang B."/>
            <person name="Zhang G."/>
            <person name="Yang H."/>
            <person name="Wang J."/>
            <person name="Spillane C."/>
            <person name="Cook D.R."/>
            <person name="May G.D."/>
            <person name="Xu X."/>
            <person name="Jackson S.A."/>
        </authorList>
    </citation>
    <scope>NUCLEOTIDE SEQUENCE [LARGE SCALE GENOMIC DNA]</scope>
</reference>
<dbReference type="PROSITE" id="PS50994">
    <property type="entry name" value="INTEGRASE"/>
    <property type="match status" value="1"/>
</dbReference>
<dbReference type="InterPro" id="IPR043502">
    <property type="entry name" value="DNA/RNA_pol_sf"/>
</dbReference>
<dbReference type="InterPro" id="IPR012337">
    <property type="entry name" value="RNaseH-like_sf"/>
</dbReference>
<gene>
    <name evidence="4" type="ORF">KK1_037590</name>
</gene>
<dbReference type="PANTHER" id="PTHR37984:SF5">
    <property type="entry name" value="PROTEIN NYNRIN-LIKE"/>
    <property type="match status" value="1"/>
</dbReference>
<dbReference type="Gene3D" id="3.30.420.10">
    <property type="entry name" value="Ribonuclease H-like superfamily/Ribonuclease H"/>
    <property type="match status" value="1"/>
</dbReference>
<dbReference type="Proteomes" id="UP000075243">
    <property type="component" value="Unassembled WGS sequence"/>
</dbReference>
<evidence type="ECO:0000259" key="3">
    <source>
        <dbReference type="PROSITE" id="PS50994"/>
    </source>
</evidence>
<evidence type="ECO:0000313" key="5">
    <source>
        <dbReference type="Proteomes" id="UP000075243"/>
    </source>
</evidence>
<name>A0A151REZ9_CAJCA</name>
<dbReference type="GO" id="GO:0015074">
    <property type="term" value="P:DNA integration"/>
    <property type="evidence" value="ECO:0007669"/>
    <property type="project" value="InterPro"/>
</dbReference>
<evidence type="ECO:0000256" key="2">
    <source>
        <dbReference type="SAM" id="MobiDB-lite"/>
    </source>
</evidence>
<dbReference type="CDD" id="cd09274">
    <property type="entry name" value="RNase_HI_RT_Ty3"/>
    <property type="match status" value="1"/>
</dbReference>
<dbReference type="InterPro" id="IPR036397">
    <property type="entry name" value="RNaseH_sf"/>
</dbReference>
<dbReference type="Gene3D" id="3.30.70.270">
    <property type="match status" value="1"/>
</dbReference>
<dbReference type="PANTHER" id="PTHR37984">
    <property type="entry name" value="PROTEIN CBG26694"/>
    <property type="match status" value="1"/>
</dbReference>
<dbReference type="Gene3D" id="3.10.20.370">
    <property type="match status" value="1"/>
</dbReference>
<dbReference type="SUPFAM" id="SSF53098">
    <property type="entry name" value="Ribonuclease H-like"/>
    <property type="match status" value="1"/>
</dbReference>
<dbReference type="GO" id="GO:0003824">
    <property type="term" value="F:catalytic activity"/>
    <property type="evidence" value="ECO:0007669"/>
    <property type="project" value="UniProtKB-KW"/>
</dbReference>
<sequence length="753" mass="86055">MQSVAYLGHIISGKGVLPDPEKIQAIVAWPPPRSFTALRGFLGLTGFYRKFVRNYASLATPLTNLLRSPSFQWNPQAQQAFTELKHKITTVPVLALPDFTVPFVIDTDASGNAIGAVLSQHGHPIAFFSKRLCPKLQAASVYVREMFAITEAIKKWRQYLIGHYFQIITDQKSLKNLLTQAVHTPEQQKWAIKFLGYHFDILYRPGKQNIVADSLSRSEPAPPILFHISSPVPTFIQPWQEYFKSDGQTLVTNLLHQNPEQEVFTFHNGLLYFKSRLFVPDIQDFRLQLLKEFHCFISLAFTLMLASSSVRARNVNTNKYLPTKKFGLLQPLKQANRVWEDISMDFITHLPQSFGHSTIWVICDRLTKFAHFLALPAKFTAPQLARRFMVEIFKIHGCPKSIVSDRDPLFVSSFWRELFRAQGTTLAFSSYHPQSDGQSEVLNRFLEAYLRCFVSDHPRAWYQYLHLAEYWHNTSFHTSIGTTPFHALYGRSPPTPVDVLRGPSSTTVQLLLQEHREILQEVKLHLSRARQRMKLFTDQHRRDITFQPGDWVLLKLQPYRQRSLSRRTSQKLAKRYYGPFRVHHRIGLVAYELLLPETARIHPVFHVSLLRPYKGADPIHHFRPLPPTPDQLRPATPLTLSSFRTNSEEAPHLTHSNAVACFDEVGTASFAPTRAHVIKKSINANVPLSTASSQPSTQNTNASHVSTSASIRDFISMPNDIEDNVKGDRAGIDTGGRPKRITTRPFKFKDYTF</sequence>
<organism evidence="4 5">
    <name type="scientific">Cajanus cajan</name>
    <name type="common">Pigeon pea</name>
    <name type="synonym">Cajanus indicus</name>
    <dbReference type="NCBI Taxonomy" id="3821"/>
    <lineage>
        <taxon>Eukaryota</taxon>
        <taxon>Viridiplantae</taxon>
        <taxon>Streptophyta</taxon>
        <taxon>Embryophyta</taxon>
        <taxon>Tracheophyta</taxon>
        <taxon>Spermatophyta</taxon>
        <taxon>Magnoliopsida</taxon>
        <taxon>eudicotyledons</taxon>
        <taxon>Gunneridae</taxon>
        <taxon>Pentapetalae</taxon>
        <taxon>rosids</taxon>
        <taxon>fabids</taxon>
        <taxon>Fabales</taxon>
        <taxon>Fabaceae</taxon>
        <taxon>Papilionoideae</taxon>
        <taxon>50 kb inversion clade</taxon>
        <taxon>NPAAA clade</taxon>
        <taxon>indigoferoid/millettioid clade</taxon>
        <taxon>Phaseoleae</taxon>
        <taxon>Cajanus</taxon>
    </lineage>
</organism>
<accession>A0A151REZ9</accession>
<feature type="domain" description="Integrase catalytic" evidence="3">
    <location>
        <begin position="327"/>
        <end position="492"/>
    </location>
</feature>
<keyword evidence="5" id="KW-1185">Reference proteome</keyword>
<dbReference type="InterPro" id="IPR001584">
    <property type="entry name" value="Integrase_cat-core"/>
</dbReference>
<evidence type="ECO:0000313" key="4">
    <source>
        <dbReference type="EMBL" id="KYP41067.1"/>
    </source>
</evidence>
<proteinExistence type="predicted"/>
<protein>
    <submittedName>
        <fullName evidence="4">Retrotransposable element Tf2</fullName>
    </submittedName>
</protein>
<dbReference type="GO" id="GO:0003676">
    <property type="term" value="F:nucleic acid binding"/>
    <property type="evidence" value="ECO:0007669"/>
    <property type="project" value="InterPro"/>
</dbReference>
<dbReference type="FunFam" id="3.30.70.270:FF:000020">
    <property type="entry name" value="Transposon Tf2-6 polyprotein-like Protein"/>
    <property type="match status" value="1"/>
</dbReference>
<evidence type="ECO:0000256" key="1">
    <source>
        <dbReference type="ARBA" id="ARBA00023268"/>
    </source>
</evidence>
<dbReference type="SUPFAM" id="SSF56672">
    <property type="entry name" value="DNA/RNA polymerases"/>
    <property type="match status" value="1"/>
</dbReference>
<dbReference type="Pfam" id="PF17919">
    <property type="entry name" value="RT_RNaseH_2"/>
    <property type="match status" value="1"/>
</dbReference>
<dbReference type="InterPro" id="IPR050951">
    <property type="entry name" value="Retrovirus_Pol_polyprotein"/>
</dbReference>
<keyword evidence="1" id="KW-0511">Multifunctional enzyme</keyword>
<dbReference type="Gramene" id="C.cajan_32920.t">
    <property type="protein sequence ID" value="C.cajan_32920.t"/>
    <property type="gene ID" value="C.cajan_32920"/>
</dbReference>
<feature type="region of interest" description="Disordered" evidence="2">
    <location>
        <begin position="720"/>
        <end position="741"/>
    </location>
</feature>
<dbReference type="InterPro" id="IPR041577">
    <property type="entry name" value="RT_RNaseH_2"/>
</dbReference>
<dbReference type="InterPro" id="IPR056924">
    <property type="entry name" value="SH3_Tf2-1"/>
</dbReference>
<dbReference type="Pfam" id="PF24626">
    <property type="entry name" value="SH3_Tf2-1"/>
    <property type="match status" value="1"/>
</dbReference>